<dbReference type="GO" id="GO:0006270">
    <property type="term" value="P:DNA replication initiation"/>
    <property type="evidence" value="ECO:0007669"/>
    <property type="project" value="InterPro"/>
</dbReference>
<name>A0A6M8UI02_9GAMM</name>
<keyword evidence="3" id="KW-0614">Plasmid</keyword>
<protein>
    <submittedName>
        <fullName evidence="3">RepB family plasmid replication initiator protein</fullName>
    </submittedName>
</protein>
<dbReference type="GO" id="GO:0003887">
    <property type="term" value="F:DNA-directed DNA polymerase activity"/>
    <property type="evidence" value="ECO:0007669"/>
    <property type="project" value="InterPro"/>
</dbReference>
<gene>
    <name evidence="3" type="ORF">PMPD1_4355</name>
</gene>
<dbReference type="InterPro" id="IPR000525">
    <property type="entry name" value="Initiator_Rep_WH1"/>
</dbReference>
<organism evidence="3 4">
    <name type="scientific">Paramixta manurensis</name>
    <dbReference type="NCBI Taxonomy" id="2740817"/>
    <lineage>
        <taxon>Bacteria</taxon>
        <taxon>Pseudomonadati</taxon>
        <taxon>Pseudomonadota</taxon>
        <taxon>Gammaproteobacteria</taxon>
        <taxon>Enterobacterales</taxon>
        <taxon>Erwiniaceae</taxon>
        <taxon>Paramixta</taxon>
    </lineage>
</organism>
<dbReference type="Gene3D" id="1.10.10.10">
    <property type="entry name" value="Winged helix-like DNA-binding domain superfamily/Winged helix DNA-binding domain"/>
    <property type="match status" value="2"/>
</dbReference>
<evidence type="ECO:0000313" key="4">
    <source>
        <dbReference type="Proteomes" id="UP000505325"/>
    </source>
</evidence>
<feature type="domain" description="Initiator Rep protein WH1" evidence="2">
    <location>
        <begin position="15"/>
        <end position="159"/>
    </location>
</feature>
<dbReference type="AlphaFoldDB" id="A0A6M8UI02"/>
<dbReference type="KEGG" id="pmak:PMPD1_4355"/>
<dbReference type="SUPFAM" id="SSF46785">
    <property type="entry name" value="Winged helix' DNA-binding domain"/>
    <property type="match status" value="2"/>
</dbReference>
<comment type="similarity">
    <text evidence="1">Belongs to the initiator RepB protein family.</text>
</comment>
<dbReference type="EMBL" id="CP054213">
    <property type="protein sequence ID" value="QKJ89254.1"/>
    <property type="molecule type" value="Genomic_DNA"/>
</dbReference>
<dbReference type="InterPro" id="IPR036390">
    <property type="entry name" value="WH_DNA-bd_sf"/>
</dbReference>
<reference evidence="3 4" key="1">
    <citation type="submission" date="2020-06" db="EMBL/GenBank/DDBJ databases">
        <title>Genome sequence of Paramixta manurensis strain PD-1.</title>
        <authorList>
            <person name="Lee C.W."/>
            <person name="Kim J."/>
        </authorList>
    </citation>
    <scope>NUCLEOTIDE SEQUENCE [LARGE SCALE GENOMIC DNA]</scope>
    <source>
        <strain evidence="3 4">PD-1</strain>
        <plasmid evidence="4">ppd-1</plasmid>
    </source>
</reference>
<evidence type="ECO:0000313" key="3">
    <source>
        <dbReference type="EMBL" id="QKJ89254.1"/>
    </source>
</evidence>
<sequence>MTEITDKKTQNQLKISQSNELTEAAYYLPLQAKRVLWLCLMQTYRQTEHTGLFTIKVADYQRYFKVSQATASTDVRKGIEELGSRQVTFFPSEGEYEEIRRPWLAEAGLKRGRGQWNLEINTKVMPYLTGLTSQFTTYTLLDCGRINSVRVIRLYESLCQYRSTGIWVTTASWLAERYELPDSQKVNFAEMKRTFLLPAIEKINSQTPLKVSMKEDGGKLIFSILSVPLSLPALSEL</sequence>
<dbReference type="Pfam" id="PF01051">
    <property type="entry name" value="Rep3_N"/>
    <property type="match status" value="1"/>
</dbReference>
<proteinExistence type="inferred from homology"/>
<keyword evidence="4" id="KW-1185">Reference proteome</keyword>
<dbReference type="Proteomes" id="UP000505325">
    <property type="component" value="Plasmid pPD-1"/>
</dbReference>
<accession>A0A6M8UI02</accession>
<evidence type="ECO:0000259" key="2">
    <source>
        <dbReference type="Pfam" id="PF01051"/>
    </source>
</evidence>
<evidence type="ECO:0000256" key="1">
    <source>
        <dbReference type="ARBA" id="ARBA00038283"/>
    </source>
</evidence>
<geneLocation type="plasmid" evidence="4">
    <name>ppd-1</name>
</geneLocation>
<dbReference type="InterPro" id="IPR036388">
    <property type="entry name" value="WH-like_DNA-bd_sf"/>
</dbReference>
<dbReference type="RefSeq" id="WP_173636317.1">
    <property type="nucleotide sequence ID" value="NZ_CP054213.1"/>
</dbReference>
<dbReference type="Pfam" id="PF21205">
    <property type="entry name" value="Rep3_C"/>
    <property type="match status" value="1"/>
</dbReference>